<feature type="compositionally biased region" description="Basic residues" evidence="1">
    <location>
        <begin position="186"/>
        <end position="203"/>
    </location>
</feature>
<dbReference type="GO" id="GO:0005737">
    <property type="term" value="C:cytoplasm"/>
    <property type="evidence" value="ECO:0007669"/>
    <property type="project" value="TreeGrafter"/>
</dbReference>
<dbReference type="Gene3D" id="1.10.287.110">
    <property type="entry name" value="DnaJ domain"/>
    <property type="match status" value="1"/>
</dbReference>
<organism evidence="3 4">
    <name type="scientific">Hericium alpestre</name>
    <dbReference type="NCBI Taxonomy" id="135208"/>
    <lineage>
        <taxon>Eukaryota</taxon>
        <taxon>Fungi</taxon>
        <taxon>Dikarya</taxon>
        <taxon>Basidiomycota</taxon>
        <taxon>Agaricomycotina</taxon>
        <taxon>Agaricomycetes</taxon>
        <taxon>Russulales</taxon>
        <taxon>Hericiaceae</taxon>
        <taxon>Hericium</taxon>
    </lineage>
</organism>
<dbReference type="InterPro" id="IPR001623">
    <property type="entry name" value="DnaJ_domain"/>
</dbReference>
<dbReference type="EMBL" id="SFCI01000590">
    <property type="protein sequence ID" value="TFY78921.1"/>
    <property type="molecule type" value="Genomic_DNA"/>
</dbReference>
<sequence length="203" mass="23454">MDEANVNFYQVLGVSRTATAEDVRKAYKQKVLETHPDKLPPEVSERARQRMKDKFGLVHEAFEAYDIHNRNLPTPGSSSSVPKWTTPSEDQRRRIREREAWARQAHERSQERIRLARQAKQSQSKPAQPAPSPAPSQLQVQVQTKEAAVAQAESAETKQAEEYTAMVEAMLQELYRLSPEWEERKRRLKMRKASPPRRLHTTS</sequence>
<dbReference type="InterPro" id="IPR036869">
    <property type="entry name" value="J_dom_sf"/>
</dbReference>
<evidence type="ECO:0000313" key="4">
    <source>
        <dbReference type="Proteomes" id="UP000298061"/>
    </source>
</evidence>
<dbReference type="PRINTS" id="PR00625">
    <property type="entry name" value="JDOMAIN"/>
</dbReference>
<dbReference type="AlphaFoldDB" id="A0A4Y9ZYA9"/>
<dbReference type="OrthoDB" id="442087at2759"/>
<accession>A0A4Y9ZYA9</accession>
<dbReference type="SUPFAM" id="SSF46565">
    <property type="entry name" value="Chaperone J-domain"/>
    <property type="match status" value="1"/>
</dbReference>
<dbReference type="PANTHER" id="PTHR43948:SF10">
    <property type="entry name" value="MRJ, ISOFORM E"/>
    <property type="match status" value="1"/>
</dbReference>
<evidence type="ECO:0000256" key="1">
    <source>
        <dbReference type="SAM" id="MobiDB-lite"/>
    </source>
</evidence>
<dbReference type="PROSITE" id="PS50076">
    <property type="entry name" value="DNAJ_2"/>
    <property type="match status" value="1"/>
</dbReference>
<dbReference type="CDD" id="cd06257">
    <property type="entry name" value="DnaJ"/>
    <property type="match status" value="1"/>
</dbReference>
<reference evidence="3 4" key="1">
    <citation type="submission" date="2019-02" db="EMBL/GenBank/DDBJ databases">
        <title>Genome sequencing of the rare red list fungi Hericium alpestre (H. flagellum).</title>
        <authorList>
            <person name="Buettner E."/>
            <person name="Kellner H."/>
        </authorList>
    </citation>
    <scope>NUCLEOTIDE SEQUENCE [LARGE SCALE GENOMIC DNA]</scope>
    <source>
        <strain evidence="3 4">DSM 108284</strain>
    </source>
</reference>
<dbReference type="GO" id="GO:0044183">
    <property type="term" value="F:protein folding chaperone"/>
    <property type="evidence" value="ECO:0007669"/>
    <property type="project" value="TreeGrafter"/>
</dbReference>
<dbReference type="Pfam" id="PF00226">
    <property type="entry name" value="DnaJ"/>
    <property type="match status" value="1"/>
</dbReference>
<dbReference type="GO" id="GO:0005634">
    <property type="term" value="C:nucleus"/>
    <property type="evidence" value="ECO:0007669"/>
    <property type="project" value="TreeGrafter"/>
</dbReference>
<protein>
    <recommendedName>
        <fullName evidence="2">J domain-containing protein</fullName>
    </recommendedName>
</protein>
<feature type="compositionally biased region" description="Polar residues" evidence="1">
    <location>
        <begin position="71"/>
        <end position="88"/>
    </location>
</feature>
<dbReference type="PANTHER" id="PTHR43948">
    <property type="entry name" value="DNAJ HOMOLOG SUBFAMILY B"/>
    <property type="match status" value="1"/>
</dbReference>
<evidence type="ECO:0000313" key="3">
    <source>
        <dbReference type="EMBL" id="TFY78921.1"/>
    </source>
</evidence>
<dbReference type="GO" id="GO:0051082">
    <property type="term" value="F:unfolded protein binding"/>
    <property type="evidence" value="ECO:0007669"/>
    <property type="project" value="TreeGrafter"/>
</dbReference>
<feature type="compositionally biased region" description="Low complexity" evidence="1">
    <location>
        <begin position="118"/>
        <end position="127"/>
    </location>
</feature>
<feature type="region of interest" description="Disordered" evidence="1">
    <location>
        <begin position="68"/>
        <end position="159"/>
    </location>
</feature>
<feature type="region of interest" description="Disordered" evidence="1">
    <location>
        <begin position="182"/>
        <end position="203"/>
    </location>
</feature>
<name>A0A4Y9ZYA9_9AGAM</name>
<proteinExistence type="predicted"/>
<dbReference type="GO" id="GO:0051087">
    <property type="term" value="F:protein-folding chaperone binding"/>
    <property type="evidence" value="ECO:0007669"/>
    <property type="project" value="TreeGrafter"/>
</dbReference>
<keyword evidence="4" id="KW-1185">Reference proteome</keyword>
<gene>
    <name evidence="3" type="ORF">EWM64_g5090</name>
</gene>
<dbReference type="STRING" id="135208.A0A4Y9ZYA9"/>
<comment type="caution">
    <text evidence="3">The sequence shown here is derived from an EMBL/GenBank/DDBJ whole genome shotgun (WGS) entry which is preliminary data.</text>
</comment>
<feature type="domain" description="J" evidence="2">
    <location>
        <begin position="7"/>
        <end position="70"/>
    </location>
</feature>
<dbReference type="SMART" id="SM00271">
    <property type="entry name" value="DnaJ"/>
    <property type="match status" value="1"/>
</dbReference>
<dbReference type="Proteomes" id="UP000298061">
    <property type="component" value="Unassembled WGS sequence"/>
</dbReference>
<evidence type="ECO:0000259" key="2">
    <source>
        <dbReference type="PROSITE" id="PS50076"/>
    </source>
</evidence>
<feature type="compositionally biased region" description="Basic and acidic residues" evidence="1">
    <location>
        <begin position="89"/>
        <end position="114"/>
    </location>
</feature>